<keyword evidence="3" id="KW-1185">Reference proteome</keyword>
<sequence length="153" mass="17208">MNNTHDLTKQVAEIVNKSKASRKEKLQEICRLLSDEIEVFDWVGFYLVDPNADRELVLGPYVGEATDHTRIPFGKGICGQAAETNETFVVPDVSKADNYLSCSIHVKAEIVVPIKKDGKFIAELDIDSHTRDSITEEHQKMLEEICDLTADLF</sequence>
<dbReference type="InterPro" id="IPR029016">
    <property type="entry name" value="GAF-like_dom_sf"/>
</dbReference>
<evidence type="ECO:0000313" key="3">
    <source>
        <dbReference type="Proteomes" id="UP001207337"/>
    </source>
</evidence>
<name>A0ABT3Q188_9BACT</name>
<evidence type="ECO:0000313" key="2">
    <source>
        <dbReference type="EMBL" id="MCW9713863.1"/>
    </source>
</evidence>
<feature type="domain" description="GAF" evidence="1">
    <location>
        <begin position="24"/>
        <end position="150"/>
    </location>
</feature>
<protein>
    <submittedName>
        <fullName evidence="2">GAF domain-containing protein</fullName>
    </submittedName>
</protein>
<dbReference type="EMBL" id="JAJNDC010000003">
    <property type="protein sequence ID" value="MCW9713863.1"/>
    <property type="molecule type" value="Genomic_DNA"/>
</dbReference>
<dbReference type="RefSeq" id="WP_265790860.1">
    <property type="nucleotide sequence ID" value="NZ_BAABRS010000003.1"/>
</dbReference>
<proteinExistence type="predicted"/>
<accession>A0ABT3Q188</accession>
<dbReference type="Pfam" id="PF01590">
    <property type="entry name" value="GAF"/>
    <property type="match status" value="1"/>
</dbReference>
<dbReference type="Gene3D" id="3.30.450.40">
    <property type="match status" value="1"/>
</dbReference>
<dbReference type="InterPro" id="IPR003018">
    <property type="entry name" value="GAF"/>
</dbReference>
<comment type="caution">
    <text evidence="2">The sequence shown here is derived from an EMBL/GenBank/DDBJ whole genome shotgun (WGS) entry which is preliminary data.</text>
</comment>
<dbReference type="SUPFAM" id="SSF55781">
    <property type="entry name" value="GAF domain-like"/>
    <property type="match status" value="1"/>
</dbReference>
<evidence type="ECO:0000259" key="1">
    <source>
        <dbReference type="Pfam" id="PF01590"/>
    </source>
</evidence>
<gene>
    <name evidence="2" type="ORF">LQ318_13210</name>
</gene>
<organism evidence="2 3">
    <name type="scientific">Fodinibius salicampi</name>
    <dbReference type="NCBI Taxonomy" id="1920655"/>
    <lineage>
        <taxon>Bacteria</taxon>
        <taxon>Pseudomonadati</taxon>
        <taxon>Balneolota</taxon>
        <taxon>Balneolia</taxon>
        <taxon>Balneolales</taxon>
        <taxon>Balneolaceae</taxon>
        <taxon>Fodinibius</taxon>
    </lineage>
</organism>
<dbReference type="Proteomes" id="UP001207337">
    <property type="component" value="Unassembled WGS sequence"/>
</dbReference>
<reference evidence="2 3" key="1">
    <citation type="submission" date="2021-11" db="EMBL/GenBank/DDBJ databases">
        <title>Aliifidinibius sp. nov., a new bacterium isolated from saline soil.</title>
        <authorList>
            <person name="Galisteo C."/>
            <person name="De La Haba R."/>
            <person name="Sanchez-Porro C."/>
            <person name="Ventosa A."/>
        </authorList>
    </citation>
    <scope>NUCLEOTIDE SEQUENCE [LARGE SCALE GENOMIC DNA]</scope>
    <source>
        <strain evidence="2 3">KACC 190600</strain>
    </source>
</reference>